<dbReference type="Proteomes" id="UP000694240">
    <property type="component" value="Chromosome 5"/>
</dbReference>
<evidence type="ECO:0000313" key="2">
    <source>
        <dbReference type="Proteomes" id="UP000694240"/>
    </source>
</evidence>
<sequence>MAIEVVAVTIVCYTFFDCELISAVVTEQNESFCRMYVSVFFSFSF</sequence>
<dbReference type="EMBL" id="JAEFBK010000005">
    <property type="protein sequence ID" value="KAG7604739.1"/>
    <property type="molecule type" value="Genomic_DNA"/>
</dbReference>
<name>A0A8T2CZF7_9BRAS</name>
<dbReference type="AlphaFoldDB" id="A0A8T2CZF7"/>
<accession>A0A8T2CZF7</accession>
<reference evidence="1 2" key="1">
    <citation type="submission" date="2020-12" db="EMBL/GenBank/DDBJ databases">
        <title>Concerted genomic and epigenomic changes stabilize Arabidopsis allopolyploids.</title>
        <authorList>
            <person name="Chen Z."/>
        </authorList>
    </citation>
    <scope>NUCLEOTIDE SEQUENCE [LARGE SCALE GENOMIC DNA]</scope>
    <source>
        <strain evidence="1">Allo738</strain>
        <tissue evidence="1">Leaf</tissue>
    </source>
</reference>
<proteinExistence type="predicted"/>
<organism evidence="1 2">
    <name type="scientific">Arabidopsis thaliana x Arabidopsis arenosa</name>
    <dbReference type="NCBI Taxonomy" id="1240361"/>
    <lineage>
        <taxon>Eukaryota</taxon>
        <taxon>Viridiplantae</taxon>
        <taxon>Streptophyta</taxon>
        <taxon>Embryophyta</taxon>
        <taxon>Tracheophyta</taxon>
        <taxon>Spermatophyta</taxon>
        <taxon>Magnoliopsida</taxon>
        <taxon>eudicotyledons</taxon>
        <taxon>Gunneridae</taxon>
        <taxon>Pentapetalae</taxon>
        <taxon>rosids</taxon>
        <taxon>malvids</taxon>
        <taxon>Brassicales</taxon>
        <taxon>Brassicaceae</taxon>
        <taxon>Camelineae</taxon>
        <taxon>Arabidopsis</taxon>
    </lineage>
</organism>
<protein>
    <submittedName>
        <fullName evidence="1">Uncharacterized protein</fullName>
    </submittedName>
</protein>
<evidence type="ECO:0000313" key="1">
    <source>
        <dbReference type="EMBL" id="KAG7604739.1"/>
    </source>
</evidence>
<gene>
    <name evidence="1" type="ORF">ISN45_At05g038020</name>
</gene>
<comment type="caution">
    <text evidence="1">The sequence shown here is derived from an EMBL/GenBank/DDBJ whole genome shotgun (WGS) entry which is preliminary data.</text>
</comment>
<keyword evidence="2" id="KW-1185">Reference proteome</keyword>